<dbReference type="SUPFAM" id="SSF48452">
    <property type="entry name" value="TPR-like"/>
    <property type="match status" value="1"/>
</dbReference>
<dbReference type="PANTHER" id="PTHR47691">
    <property type="entry name" value="REGULATOR-RELATED"/>
    <property type="match status" value="1"/>
</dbReference>
<organism evidence="2 3">
    <name type="scientific">Streptomyces coryli</name>
    <dbReference type="NCBI Taxonomy" id="1128680"/>
    <lineage>
        <taxon>Bacteria</taxon>
        <taxon>Bacillati</taxon>
        <taxon>Actinomycetota</taxon>
        <taxon>Actinomycetes</taxon>
        <taxon>Kitasatosporales</taxon>
        <taxon>Streptomycetaceae</taxon>
        <taxon>Streptomyces</taxon>
    </lineage>
</organism>
<protein>
    <recommendedName>
        <fullName evidence="1">Winged helix-turn-helix domain-containing protein</fullName>
    </recommendedName>
</protein>
<dbReference type="Gene3D" id="1.25.40.10">
    <property type="entry name" value="Tetratricopeptide repeat domain"/>
    <property type="match status" value="1"/>
</dbReference>
<dbReference type="InterPro" id="IPR058852">
    <property type="entry name" value="HTH_77"/>
</dbReference>
<feature type="domain" description="Winged helix-turn-helix" evidence="1">
    <location>
        <begin position="18"/>
        <end position="88"/>
    </location>
</feature>
<gene>
    <name evidence="2" type="ORF">G5C51_36135</name>
</gene>
<dbReference type="PANTHER" id="PTHR47691:SF3">
    <property type="entry name" value="HTH-TYPE TRANSCRIPTIONAL REGULATOR RV0890C-RELATED"/>
    <property type="match status" value="1"/>
</dbReference>
<sequence>MRTTIGWSHELCTPLERLLWARLSVFSGGFDEEAARLICVGGPLAAEEIPQVLRALVDKSVVQPDQQGPRGPRYRLLDTISEFGARWLRELDEYYALQRRHRDHFLRATVTAGDEWTSPAQIAWYGRMTTDHANLRAALDFCLTEPDHSALELAGGLWFFWFACGYLSEGRSYLERALDRDPDPTPERAQALWACTLVTFGQGDGPAAESYADEGLALSRLLGAPAAIARAGHGLAASRTVQGKQEAAARALDEIPYVPGLTGSAEASRLLAQATRAFVHANMGEFDEAADVSDMLRAECVTLGDRWCRAYADYVRALADLARGRIASSVEYARESLRSRRLLHDTFGIAMNLDLLASAAAAAGDGIRAGRLLGVGQRVWLTFGSAQLGMPELAAARAECERQARATAGDRPYEAAFAAGLVTDMTAGMAFALGD</sequence>
<name>A0A6G4UAV1_9ACTN</name>
<evidence type="ECO:0000313" key="2">
    <source>
        <dbReference type="EMBL" id="NGN69304.1"/>
    </source>
</evidence>
<accession>A0A6G4UAV1</accession>
<dbReference type="AlphaFoldDB" id="A0A6G4UAV1"/>
<dbReference type="EMBL" id="JAAKZV010000280">
    <property type="protein sequence ID" value="NGN69304.1"/>
    <property type="molecule type" value="Genomic_DNA"/>
</dbReference>
<dbReference type="InterPro" id="IPR011990">
    <property type="entry name" value="TPR-like_helical_dom_sf"/>
</dbReference>
<comment type="caution">
    <text evidence="2">The sequence shown here is derived from an EMBL/GenBank/DDBJ whole genome shotgun (WGS) entry which is preliminary data.</text>
</comment>
<reference evidence="2 3" key="1">
    <citation type="submission" date="2020-02" db="EMBL/GenBank/DDBJ databases">
        <title>Whole-genome analyses of novel actinobacteria.</title>
        <authorList>
            <person name="Sahin N."/>
        </authorList>
    </citation>
    <scope>NUCLEOTIDE SEQUENCE [LARGE SCALE GENOMIC DNA]</scope>
    <source>
        <strain evidence="2 3">A7024</strain>
    </source>
</reference>
<evidence type="ECO:0000313" key="3">
    <source>
        <dbReference type="Proteomes" id="UP000481583"/>
    </source>
</evidence>
<evidence type="ECO:0000259" key="1">
    <source>
        <dbReference type="Pfam" id="PF25872"/>
    </source>
</evidence>
<keyword evidence="3" id="KW-1185">Reference proteome</keyword>
<dbReference type="Pfam" id="PF25872">
    <property type="entry name" value="HTH_77"/>
    <property type="match status" value="1"/>
</dbReference>
<proteinExistence type="predicted"/>
<dbReference type="Proteomes" id="UP000481583">
    <property type="component" value="Unassembled WGS sequence"/>
</dbReference>